<gene>
    <name evidence="2" type="ORF">RhiirA4_483725</name>
</gene>
<feature type="region of interest" description="Disordered" evidence="1">
    <location>
        <begin position="1"/>
        <end position="43"/>
    </location>
</feature>
<feature type="compositionally biased region" description="Polar residues" evidence="1">
    <location>
        <begin position="1"/>
        <end position="28"/>
    </location>
</feature>
<comment type="caution">
    <text evidence="2">The sequence shown here is derived from an EMBL/GenBank/DDBJ whole genome shotgun (WGS) entry which is preliminary data.</text>
</comment>
<proteinExistence type="predicted"/>
<dbReference type="Proteomes" id="UP000234323">
    <property type="component" value="Unassembled WGS sequence"/>
</dbReference>
<evidence type="ECO:0000313" key="2">
    <source>
        <dbReference type="EMBL" id="PKY60237.1"/>
    </source>
</evidence>
<dbReference type="VEuPathDB" id="FungiDB:RhiirA1_476530"/>
<evidence type="ECO:0000256" key="1">
    <source>
        <dbReference type="SAM" id="MobiDB-lite"/>
    </source>
</evidence>
<reference evidence="2 3" key="1">
    <citation type="submission" date="2015-10" db="EMBL/GenBank/DDBJ databases">
        <title>Genome analyses suggest a sexual origin of heterokaryosis in a supposedly ancient asexual fungus.</title>
        <authorList>
            <person name="Ropars J."/>
            <person name="Sedzielewska K."/>
            <person name="Noel J."/>
            <person name="Charron P."/>
            <person name="Farinelli L."/>
            <person name="Marton T."/>
            <person name="Kruger M."/>
            <person name="Pelin A."/>
            <person name="Brachmann A."/>
            <person name="Corradi N."/>
        </authorList>
    </citation>
    <scope>NUCLEOTIDE SEQUENCE [LARGE SCALE GENOMIC DNA]</scope>
    <source>
        <strain evidence="2 3">A4</strain>
    </source>
</reference>
<keyword evidence="3" id="KW-1185">Reference proteome</keyword>
<dbReference type="VEuPathDB" id="FungiDB:RhiirFUN_000169"/>
<dbReference type="EMBL" id="LLXI01004084">
    <property type="protein sequence ID" value="PKY60237.1"/>
    <property type="molecule type" value="Genomic_DNA"/>
</dbReference>
<dbReference type="VEuPathDB" id="FungiDB:FUN_022611"/>
<organism evidence="2 3">
    <name type="scientific">Rhizophagus irregularis</name>
    <dbReference type="NCBI Taxonomy" id="588596"/>
    <lineage>
        <taxon>Eukaryota</taxon>
        <taxon>Fungi</taxon>
        <taxon>Fungi incertae sedis</taxon>
        <taxon>Mucoromycota</taxon>
        <taxon>Glomeromycotina</taxon>
        <taxon>Glomeromycetes</taxon>
        <taxon>Glomerales</taxon>
        <taxon>Glomeraceae</taxon>
        <taxon>Rhizophagus</taxon>
    </lineage>
</organism>
<protein>
    <submittedName>
        <fullName evidence="2">Uncharacterized protein</fullName>
    </submittedName>
</protein>
<feature type="region of interest" description="Disordered" evidence="1">
    <location>
        <begin position="404"/>
        <end position="424"/>
    </location>
</feature>
<sequence length="424" mass="49912">METQESTMKTQESIMETQESTMKTQESIMETQESTMETQESTLENSLKTKLVKFICETKRKMSELGVNSLNIIESNATLESNDIGTLKVFFGKHNDEDEDILEDASPLKLKLPNNPPMMNPLKFESAESYSQFLLEKIKKNTKEELETEIQNDMFFLKIDLFNESEREEVDKWKEDQTAVISEIDLLKLDESFNQVKEETIKTLVSHLVIVYDKVVTEHIRMETIRRKNFRNYVNFLLIYRKIEIYCNLFKTRVKGQTIKNQTNSKIVEYSSKKINQNYLSIIIKGARRIERLMNLSNFNWCIVDTLPILDVNFFKLTSINITAFECWLKIVETGEIYSEEECQKIYLEKKKEGNRIREDHFKEVYKVDGDEFDEDSPICFLDDNDSPRYYPDSEADLAVSPRYYPEDTMDENDINTSNIRMEE</sequence>
<feature type="compositionally biased region" description="Polar residues" evidence="1">
    <location>
        <begin position="415"/>
        <end position="424"/>
    </location>
</feature>
<evidence type="ECO:0000313" key="3">
    <source>
        <dbReference type="Proteomes" id="UP000234323"/>
    </source>
</evidence>
<feature type="compositionally biased region" description="Low complexity" evidence="1">
    <location>
        <begin position="29"/>
        <end position="42"/>
    </location>
</feature>
<accession>A0A2I1HMY9</accession>
<name>A0A2I1HMY9_9GLOM</name>
<dbReference type="AlphaFoldDB" id="A0A2I1HMY9"/>